<dbReference type="InterPro" id="IPR033593">
    <property type="entry name" value="N-RASSF"/>
</dbReference>
<organism evidence="4 5">
    <name type="scientific">Denticeps clupeoides</name>
    <name type="common">denticle herring</name>
    <dbReference type="NCBI Taxonomy" id="299321"/>
    <lineage>
        <taxon>Eukaryota</taxon>
        <taxon>Metazoa</taxon>
        <taxon>Chordata</taxon>
        <taxon>Craniata</taxon>
        <taxon>Vertebrata</taxon>
        <taxon>Euteleostomi</taxon>
        <taxon>Actinopterygii</taxon>
        <taxon>Neopterygii</taxon>
        <taxon>Teleostei</taxon>
        <taxon>Clupei</taxon>
        <taxon>Clupeiformes</taxon>
        <taxon>Denticipitoidei</taxon>
        <taxon>Denticipitidae</taxon>
        <taxon>Denticeps</taxon>
    </lineage>
</organism>
<evidence type="ECO:0000259" key="3">
    <source>
        <dbReference type="PROSITE" id="PS50200"/>
    </source>
</evidence>
<dbReference type="InterPro" id="IPR029071">
    <property type="entry name" value="Ubiquitin-like_domsf"/>
</dbReference>
<dbReference type="PANTHER" id="PTHR15286">
    <property type="entry name" value="RAS-ASSOCIATING DOMAIN CONTAINING PROTEIN"/>
    <property type="match status" value="1"/>
</dbReference>
<dbReference type="SMART" id="SM00314">
    <property type="entry name" value="RA"/>
    <property type="match status" value="1"/>
</dbReference>
<feature type="region of interest" description="Disordered" evidence="2">
    <location>
        <begin position="270"/>
        <end position="321"/>
    </location>
</feature>
<sequence length="430" mass="48326">MELKVWVDGVVRVVCGLSEETSCQDVVIALAQAIGQTGRYVLIQRLRDTERQLLANEKPLESLAKLGQHGSEVQFFLRRTGPSSSDVPGPDRGLPLPKLPEPEHLKRREPKKSLTFNLGPSSSPRAKSKQPRKTPRDSPDQKVPHASNGLSSLAGPTKQEVFRHVLQQQERLAALEAQMEALERESQAWEQPLPTSGPGLQDELDALEQAVRRNQAELIHEDYWEEELRVETEREGSMRRKLGELHAKMDDCGRRLHEFSTRSAQLELEIQRESKGSKAPSSQTGLEKSVDSVQAELQSQQRQGAELQAELSETEKAMGKAESLLEAKQEELEELNKELRQCNLQHFIQQTGTLPGHSSSRTDLTEQLEHVDLAQLLQERYKDSSPLSGPADSPPRPTAKQFLGHPRNLQHPLVSRLNPEVLTSRESSWR</sequence>
<dbReference type="Ensembl" id="ENSDCDT00010048135.1">
    <property type="protein sequence ID" value="ENSDCDP00010038494.1"/>
    <property type="gene ID" value="ENSDCDG00010024892.1"/>
</dbReference>
<dbReference type="SUPFAM" id="SSF54236">
    <property type="entry name" value="Ubiquitin-like"/>
    <property type="match status" value="1"/>
</dbReference>
<dbReference type="InterPro" id="IPR048945">
    <property type="entry name" value="RASSF8/10_RA"/>
</dbReference>
<dbReference type="Gene3D" id="3.10.20.90">
    <property type="entry name" value="Phosphatidylinositol 3-kinase Catalytic Subunit, Chain A, domain 1"/>
    <property type="match status" value="1"/>
</dbReference>
<feature type="region of interest" description="Disordered" evidence="2">
    <location>
        <begin position="379"/>
        <end position="430"/>
    </location>
</feature>
<feature type="domain" description="Ras-associating" evidence="3">
    <location>
        <begin position="1"/>
        <end position="82"/>
    </location>
</feature>
<dbReference type="InterPro" id="IPR000159">
    <property type="entry name" value="RA_dom"/>
</dbReference>
<dbReference type="GeneTree" id="ENSGT00950000182839"/>
<keyword evidence="1" id="KW-0175">Coiled coil</keyword>
<feature type="region of interest" description="Disordered" evidence="2">
    <location>
        <begin position="79"/>
        <end position="156"/>
    </location>
</feature>
<keyword evidence="5" id="KW-1185">Reference proteome</keyword>
<dbReference type="Proteomes" id="UP000694580">
    <property type="component" value="Chromosome 17"/>
</dbReference>
<evidence type="ECO:0000256" key="1">
    <source>
        <dbReference type="SAM" id="Coils"/>
    </source>
</evidence>
<feature type="compositionally biased region" description="Polar residues" evidence="2">
    <location>
        <begin position="279"/>
        <end position="303"/>
    </location>
</feature>
<name>A0AAY4D0C1_9TELE</name>
<feature type="coiled-coil region" evidence="1">
    <location>
        <begin position="165"/>
        <end position="192"/>
    </location>
</feature>
<reference evidence="4" key="2">
    <citation type="submission" date="2025-08" db="UniProtKB">
        <authorList>
            <consortium name="Ensembl"/>
        </authorList>
    </citation>
    <scope>IDENTIFICATION</scope>
</reference>
<dbReference type="Pfam" id="PF21712">
    <property type="entry name" value="RASSF8-10_RA"/>
    <property type="match status" value="1"/>
</dbReference>
<dbReference type="GO" id="GO:0007165">
    <property type="term" value="P:signal transduction"/>
    <property type="evidence" value="ECO:0007669"/>
    <property type="project" value="InterPro"/>
</dbReference>
<reference evidence="4" key="3">
    <citation type="submission" date="2025-09" db="UniProtKB">
        <authorList>
            <consortium name="Ensembl"/>
        </authorList>
    </citation>
    <scope>IDENTIFICATION</scope>
</reference>
<protein>
    <recommendedName>
        <fullName evidence="3">Ras-associating domain-containing protein</fullName>
    </recommendedName>
</protein>
<dbReference type="PANTHER" id="PTHR15286:SF11">
    <property type="entry name" value="RAS ASSOCIATION DOMAIN-CONTAINING PROTEIN 7"/>
    <property type="match status" value="1"/>
</dbReference>
<feature type="compositionally biased region" description="Basic and acidic residues" evidence="2">
    <location>
        <begin position="134"/>
        <end position="143"/>
    </location>
</feature>
<dbReference type="PROSITE" id="PS50200">
    <property type="entry name" value="RA"/>
    <property type="match status" value="1"/>
</dbReference>
<feature type="compositionally biased region" description="Polar residues" evidence="2">
    <location>
        <begin position="114"/>
        <end position="125"/>
    </location>
</feature>
<accession>A0AAY4D0C1</accession>
<evidence type="ECO:0000313" key="5">
    <source>
        <dbReference type="Proteomes" id="UP000694580"/>
    </source>
</evidence>
<evidence type="ECO:0000256" key="2">
    <source>
        <dbReference type="SAM" id="MobiDB-lite"/>
    </source>
</evidence>
<reference evidence="4 5" key="1">
    <citation type="submission" date="2020-06" db="EMBL/GenBank/DDBJ databases">
        <authorList>
            <consortium name="Wellcome Sanger Institute Data Sharing"/>
        </authorList>
    </citation>
    <scope>NUCLEOTIDE SEQUENCE [LARGE SCALE GENOMIC DNA]</scope>
</reference>
<proteinExistence type="predicted"/>
<dbReference type="AlphaFoldDB" id="A0AAY4D0C1"/>
<evidence type="ECO:0000313" key="4">
    <source>
        <dbReference type="Ensembl" id="ENSDCDP00010038494.1"/>
    </source>
</evidence>